<name>A0ABS9MPX3_9BURK</name>
<reference evidence="2 3" key="1">
    <citation type="submission" date="2022-02" db="EMBL/GenBank/DDBJ databases">
        <title>Mesosutterella porci, a novel member of the family Sutterellaceae from pig feces.</title>
        <authorList>
            <person name="Wylensek D."/>
            <person name="Clavel T."/>
        </authorList>
    </citation>
    <scope>NUCLEOTIDE SEQUENCE [LARGE SCALE GENOMIC DNA]</scope>
    <source>
        <strain evidence="3">oilRF-744-wt-GAM-9</strain>
    </source>
</reference>
<dbReference type="Gene3D" id="3.40.50.300">
    <property type="entry name" value="P-loop containing nucleotide triphosphate hydrolases"/>
    <property type="match status" value="1"/>
</dbReference>
<keyword evidence="3" id="KW-1185">Reference proteome</keyword>
<protein>
    <submittedName>
        <fullName evidence="2">MoxR family ATPase</fullName>
    </submittedName>
</protein>
<dbReference type="RefSeq" id="WP_237978298.1">
    <property type="nucleotide sequence ID" value="NZ_JAKNCT010000004.1"/>
</dbReference>
<dbReference type="SUPFAM" id="SSF52540">
    <property type="entry name" value="P-loop containing nucleoside triphosphate hydrolases"/>
    <property type="match status" value="1"/>
</dbReference>
<organism evidence="2 3">
    <name type="scientific">Mesosutterella porci</name>
    <dbReference type="NCBI Taxonomy" id="2915351"/>
    <lineage>
        <taxon>Bacteria</taxon>
        <taxon>Pseudomonadati</taxon>
        <taxon>Pseudomonadota</taxon>
        <taxon>Betaproteobacteria</taxon>
        <taxon>Burkholderiales</taxon>
        <taxon>Sutterellaceae</taxon>
        <taxon>Mesosutterella</taxon>
    </lineage>
</organism>
<dbReference type="InterPro" id="IPR011704">
    <property type="entry name" value="ATPase_dyneun-rel_AAA"/>
</dbReference>
<comment type="caution">
    <text evidence="2">The sequence shown here is derived from an EMBL/GenBank/DDBJ whole genome shotgun (WGS) entry which is preliminary data.</text>
</comment>
<dbReference type="Pfam" id="PF07728">
    <property type="entry name" value="AAA_5"/>
    <property type="match status" value="1"/>
</dbReference>
<evidence type="ECO:0000313" key="3">
    <source>
        <dbReference type="Proteomes" id="UP001297600"/>
    </source>
</evidence>
<evidence type="ECO:0000313" key="2">
    <source>
        <dbReference type="EMBL" id="MCG5030644.1"/>
    </source>
</evidence>
<sequence>MRAGRLTEVLEKLLKAARWAAFIWGAPGTGKSSIVREAAAKMKLPVVDLRASLLDPTDLRGLPMVKDGRVLWCPPAFLPTPEMKPGVLFLDEINAAPPLVQAAMYQLVLDRRVGEYALPPGWRIIAAGNRASDRAVTFRLSSALANRFIHLTLEPDIHSWSEWAFSHRVRPEVIGLLRYRSELLYTKPGEGAAFATPRSWEMASDALKAFGGIKEARDVLPGIVGEGPAAELAAFAGNAAIAREIEALLKDPEGAPIPKQLDHLWALVTHLASGAGGSEQGAAAIEALLFRLPAEFAVVLARDTLKVSPKFMLKPAFRRFMKENASLFKS</sequence>
<dbReference type="Proteomes" id="UP001297600">
    <property type="component" value="Unassembled WGS sequence"/>
</dbReference>
<dbReference type="InterPro" id="IPR027417">
    <property type="entry name" value="P-loop_NTPase"/>
</dbReference>
<gene>
    <name evidence="2" type="ORF">MAF45_04185</name>
</gene>
<dbReference type="EMBL" id="JAKNCT010000004">
    <property type="protein sequence ID" value="MCG5030644.1"/>
    <property type="molecule type" value="Genomic_DNA"/>
</dbReference>
<accession>A0ABS9MPX3</accession>
<proteinExistence type="predicted"/>
<dbReference type="CDD" id="cd00009">
    <property type="entry name" value="AAA"/>
    <property type="match status" value="1"/>
</dbReference>
<evidence type="ECO:0000259" key="1">
    <source>
        <dbReference type="Pfam" id="PF07728"/>
    </source>
</evidence>
<feature type="domain" description="ATPase dynein-related AAA" evidence="1">
    <location>
        <begin position="22"/>
        <end position="148"/>
    </location>
</feature>